<dbReference type="OrthoDB" id="4738875at2759"/>
<dbReference type="GO" id="GO:0016747">
    <property type="term" value="F:acyltransferase activity, transferring groups other than amino-acyl groups"/>
    <property type="evidence" value="ECO:0007669"/>
    <property type="project" value="InterPro"/>
</dbReference>
<evidence type="ECO:0000259" key="2">
    <source>
        <dbReference type="PROSITE" id="PS51186"/>
    </source>
</evidence>
<feature type="domain" description="N-acetyltransferase" evidence="2">
    <location>
        <begin position="9"/>
        <end position="225"/>
    </location>
</feature>
<dbReference type="InterPro" id="IPR000182">
    <property type="entry name" value="GNAT_dom"/>
</dbReference>
<name>A0A8H3ENV9_9LECA</name>
<accession>A0A8H3ENV9</accession>
<dbReference type="PROSITE" id="PS51186">
    <property type="entry name" value="GNAT"/>
    <property type="match status" value="1"/>
</dbReference>
<organism evidence="3 4">
    <name type="scientific">Imshaugia aleurites</name>
    <dbReference type="NCBI Taxonomy" id="172621"/>
    <lineage>
        <taxon>Eukaryota</taxon>
        <taxon>Fungi</taxon>
        <taxon>Dikarya</taxon>
        <taxon>Ascomycota</taxon>
        <taxon>Pezizomycotina</taxon>
        <taxon>Lecanoromycetes</taxon>
        <taxon>OSLEUM clade</taxon>
        <taxon>Lecanoromycetidae</taxon>
        <taxon>Lecanorales</taxon>
        <taxon>Lecanorineae</taxon>
        <taxon>Parmeliaceae</taxon>
        <taxon>Imshaugia</taxon>
    </lineage>
</organism>
<dbReference type="SUPFAM" id="SSF55729">
    <property type="entry name" value="Acyl-CoA N-acyltransferases (Nat)"/>
    <property type="match status" value="1"/>
</dbReference>
<evidence type="ECO:0000313" key="3">
    <source>
        <dbReference type="EMBL" id="CAF9910676.1"/>
    </source>
</evidence>
<dbReference type="Gene3D" id="3.40.630.30">
    <property type="match status" value="1"/>
</dbReference>
<dbReference type="Pfam" id="PF13508">
    <property type="entry name" value="Acetyltransf_7"/>
    <property type="match status" value="1"/>
</dbReference>
<evidence type="ECO:0000256" key="1">
    <source>
        <dbReference type="SAM" id="MobiDB-lite"/>
    </source>
</evidence>
<dbReference type="EMBL" id="CAJPDT010000007">
    <property type="protein sequence ID" value="CAF9910676.1"/>
    <property type="molecule type" value="Genomic_DNA"/>
</dbReference>
<dbReference type="PANTHER" id="PTHR42791:SF2">
    <property type="entry name" value="N-ACETYLTRANSFERASE DOMAIN-CONTAINING PROTEIN"/>
    <property type="match status" value="1"/>
</dbReference>
<dbReference type="Proteomes" id="UP000664534">
    <property type="component" value="Unassembled WGS sequence"/>
</dbReference>
<dbReference type="PANTHER" id="PTHR42791">
    <property type="entry name" value="GNAT FAMILY ACETYLTRANSFERASE"/>
    <property type="match status" value="1"/>
</dbReference>
<dbReference type="InterPro" id="IPR016181">
    <property type="entry name" value="Acyl_CoA_acyltransferase"/>
</dbReference>
<protein>
    <recommendedName>
        <fullName evidence="2">N-acetyltransferase domain-containing protein</fullName>
    </recommendedName>
</protein>
<comment type="caution">
    <text evidence="3">The sequence shown here is derived from an EMBL/GenBank/DDBJ whole genome shotgun (WGS) entry which is preliminary data.</text>
</comment>
<feature type="region of interest" description="Disordered" evidence="1">
    <location>
        <begin position="243"/>
        <end position="262"/>
    </location>
</feature>
<gene>
    <name evidence="3" type="ORF">IMSHALPRED_009282</name>
</gene>
<proteinExistence type="predicted"/>
<dbReference type="AlphaFoldDB" id="A0A8H3ENV9"/>
<keyword evidence="4" id="KW-1185">Reference proteome</keyword>
<dbReference type="CDD" id="cd04301">
    <property type="entry name" value="NAT_SF"/>
    <property type="match status" value="1"/>
</dbReference>
<dbReference type="InterPro" id="IPR052523">
    <property type="entry name" value="Trichothecene_AcTrans"/>
</dbReference>
<reference evidence="3" key="1">
    <citation type="submission" date="2021-03" db="EMBL/GenBank/DDBJ databases">
        <authorList>
            <person name="Tagirdzhanova G."/>
        </authorList>
    </citation>
    <scope>NUCLEOTIDE SEQUENCE</scope>
</reference>
<evidence type="ECO:0000313" key="4">
    <source>
        <dbReference type="Proteomes" id="UP000664534"/>
    </source>
</evidence>
<sequence>MHRPSSTAISLLPASVEDIASLIRVHMAAFADDNPARLMFKNKDEYEMMLLDMIKAQLFDPKVAIIKAVNKHTGNILGWQACHFLGKDDDLDSKAAAVEVEGVNPETKNEEEHVRTLHSVIKKDSVRVQKDWMANRKYIHFGTLVVDPDAQGHGVATALVRWVTEKADERDMYCWLQSSQAAHSIYLKAGFKDVGSFEVDLREFAPGGMEGGWGWGMYNFRYMLRLRADAEADNGPSFVFHPQQPPKVALGKPPSKLWSLPK</sequence>